<evidence type="ECO:0000313" key="2">
    <source>
        <dbReference type="Proteomes" id="UP001151516"/>
    </source>
</evidence>
<dbReference type="OrthoDB" id="5590098at2759"/>
<name>A0A9W8GFF3_9FUNG</name>
<dbReference type="EMBL" id="JANBTX010000218">
    <property type="protein sequence ID" value="KAJ2684322.1"/>
    <property type="molecule type" value="Genomic_DNA"/>
</dbReference>
<proteinExistence type="predicted"/>
<sequence length="204" mass="22282">MSSEDRVYGLVMWVENRIGIMSAVDVTKVAGAVLDTDVLELELVLVLVLVDDVDRVESLEDEGAACQSLVTEEVTAVLVAVPEVSVARKDPINRGIDVLIGYSIDNVPICCNDIGEKLLTSRVVETLSVDDDKIEELELELLEVVLVVALLSEDGDKRLVVVLESTERDVELEAKDAVMESNHDNDKVLVELRGLDEPRVSGDV</sequence>
<comment type="caution">
    <text evidence="1">The sequence shown here is derived from an EMBL/GenBank/DDBJ whole genome shotgun (WGS) entry which is preliminary data.</text>
</comment>
<accession>A0A9W8GFF3</accession>
<reference evidence="1" key="1">
    <citation type="submission" date="2022-07" db="EMBL/GenBank/DDBJ databases">
        <title>Phylogenomic reconstructions and comparative analyses of Kickxellomycotina fungi.</title>
        <authorList>
            <person name="Reynolds N.K."/>
            <person name="Stajich J.E."/>
            <person name="Barry K."/>
            <person name="Grigoriev I.V."/>
            <person name="Crous P."/>
            <person name="Smith M.E."/>
        </authorList>
    </citation>
    <scope>NUCLEOTIDE SEQUENCE</scope>
    <source>
        <strain evidence="1">CBS 109367</strain>
    </source>
</reference>
<keyword evidence="2" id="KW-1185">Reference proteome</keyword>
<gene>
    <name evidence="1" type="ORF">IWW39_004980</name>
</gene>
<evidence type="ECO:0000313" key="1">
    <source>
        <dbReference type="EMBL" id="KAJ2684322.1"/>
    </source>
</evidence>
<dbReference type="Proteomes" id="UP001151516">
    <property type="component" value="Unassembled WGS sequence"/>
</dbReference>
<protein>
    <submittedName>
        <fullName evidence="1">Uncharacterized protein</fullName>
    </submittedName>
</protein>
<organism evidence="1 2">
    <name type="scientific">Coemansia spiralis</name>
    <dbReference type="NCBI Taxonomy" id="417178"/>
    <lineage>
        <taxon>Eukaryota</taxon>
        <taxon>Fungi</taxon>
        <taxon>Fungi incertae sedis</taxon>
        <taxon>Zoopagomycota</taxon>
        <taxon>Kickxellomycotina</taxon>
        <taxon>Kickxellomycetes</taxon>
        <taxon>Kickxellales</taxon>
        <taxon>Kickxellaceae</taxon>
        <taxon>Coemansia</taxon>
    </lineage>
</organism>
<dbReference type="AlphaFoldDB" id="A0A9W8GFF3"/>